<dbReference type="InterPro" id="IPR010138">
    <property type="entry name" value="UDP-diacylglucosamine_Hdrlase"/>
</dbReference>
<keyword evidence="2 10" id="KW-0444">Lipid biosynthesis</keyword>
<comment type="function">
    <text evidence="10">Hydrolyzes the pyrophosphate bond of UDP-2,3-diacylglucosamine to yield 2,3-diacylglucosamine 1-phosphate (lipid X) and UMP by catalyzing the attack of water at the alpha-P atom. Involved in the biosynthesis of lipid A, a phosphorylated glycolipid that anchors the lipopolysaccharide to the outer membrane of the cell.</text>
</comment>
<dbReference type="Proteomes" id="UP001056834">
    <property type="component" value="Chromosome"/>
</dbReference>
<keyword evidence="1 10" id="KW-1003">Cell membrane</keyword>
<keyword evidence="13" id="KW-1185">Reference proteome</keyword>
<evidence type="ECO:0000256" key="1">
    <source>
        <dbReference type="ARBA" id="ARBA00022475"/>
    </source>
</evidence>
<keyword evidence="4 10" id="KW-0441">Lipid A biosynthesis</keyword>
<feature type="binding site" evidence="10">
    <location>
        <position position="199"/>
    </location>
    <ligand>
        <name>Mn(2+)</name>
        <dbReference type="ChEBI" id="CHEBI:29035"/>
        <label>1</label>
    </ligand>
</feature>
<feature type="binding site" evidence="10">
    <location>
        <position position="78"/>
    </location>
    <ligand>
        <name>Mn(2+)</name>
        <dbReference type="ChEBI" id="CHEBI:29035"/>
        <label>2</label>
    </ligand>
</feature>
<dbReference type="PANTHER" id="PTHR34990">
    <property type="entry name" value="UDP-2,3-DIACYLGLUCOSAMINE HYDROLASE-RELATED"/>
    <property type="match status" value="1"/>
</dbReference>
<dbReference type="InterPro" id="IPR029052">
    <property type="entry name" value="Metallo-depent_PP-like"/>
</dbReference>
<dbReference type="CDD" id="cd07398">
    <property type="entry name" value="MPP_YbbF-LpxH"/>
    <property type="match status" value="1"/>
</dbReference>
<sequence>MSLFFISDVHLCMRSPDVTNGFLYFLKHQAIRAQALYILGDLFEIWLGDDDNNLLHIDVANALKELNKKIPCYFIHGNHDFLLGRKYAESCGMILLPAEKVLKLASGIKIIILHGDILCVNDRLYQLFRKFYRNILIQKLFLLLPLTVRLKIFNFVRFWCIKCRKIKNKPKNSVSISLKLAIDMLIANRADVMIHGHTHKPVIYKICKSKTDTLKIIALGKWNKYGSMIKIDEKNNSIIFLKFPLNVVRR</sequence>
<dbReference type="Gene3D" id="3.60.21.10">
    <property type="match status" value="1"/>
</dbReference>
<feature type="binding site" evidence="10">
    <location>
        <position position="167"/>
    </location>
    <ligand>
        <name>substrate</name>
    </ligand>
</feature>
<organism evidence="12 13">
    <name type="scientific">Candidatus Blochmannia ocreatus</name>
    <name type="common">nom. nud.</name>
    <dbReference type="NCBI Taxonomy" id="251538"/>
    <lineage>
        <taxon>Bacteria</taxon>
        <taxon>Pseudomonadati</taxon>
        <taxon>Pseudomonadota</taxon>
        <taxon>Gammaproteobacteria</taxon>
        <taxon>Enterobacterales</taxon>
        <taxon>Enterobacteriaceae</taxon>
        <taxon>ant endosymbionts</taxon>
        <taxon>Candidatus Blochmanniella</taxon>
    </lineage>
</organism>
<evidence type="ECO:0000313" key="12">
    <source>
        <dbReference type="EMBL" id="URJ25364.1"/>
    </source>
</evidence>
<evidence type="ECO:0000256" key="2">
    <source>
        <dbReference type="ARBA" id="ARBA00022516"/>
    </source>
</evidence>
<keyword evidence="5 10" id="KW-0479">Metal-binding</keyword>
<keyword evidence="3 10" id="KW-0997">Cell inner membrane</keyword>
<comment type="cofactor">
    <cofactor evidence="10">
        <name>Mn(2+)</name>
        <dbReference type="ChEBI" id="CHEBI:29035"/>
    </cofactor>
    <text evidence="10">Binds 2 Mn(2+) ions per subunit in a binuclear metal center.</text>
</comment>
<evidence type="ECO:0000256" key="4">
    <source>
        <dbReference type="ARBA" id="ARBA00022556"/>
    </source>
</evidence>
<keyword evidence="9 10" id="KW-0464">Manganese</keyword>
<feature type="binding site" evidence="10">
    <location>
        <position position="197"/>
    </location>
    <ligand>
        <name>Mn(2+)</name>
        <dbReference type="ChEBI" id="CHEBI:29035"/>
        <label>2</label>
    </ligand>
</feature>
<feature type="binding site" evidence="10">
    <location>
        <position position="197"/>
    </location>
    <ligand>
        <name>substrate</name>
    </ligand>
</feature>
<keyword evidence="7 10" id="KW-0443">Lipid metabolism</keyword>
<evidence type="ECO:0000256" key="7">
    <source>
        <dbReference type="ARBA" id="ARBA00023098"/>
    </source>
</evidence>
<accession>A0ABY4STS0</accession>
<comment type="catalytic activity">
    <reaction evidence="10">
        <text>UDP-2-N,3-O-bis[(3R)-3-hydroxytetradecanoyl]-alpha-D-glucosamine + H2O = 2-N,3-O-bis[(3R)-3-hydroxytetradecanoyl]-alpha-D-glucosaminyl 1-phosphate + UMP + 2 H(+)</text>
        <dbReference type="Rhea" id="RHEA:25213"/>
        <dbReference type="ChEBI" id="CHEBI:15377"/>
        <dbReference type="ChEBI" id="CHEBI:15378"/>
        <dbReference type="ChEBI" id="CHEBI:57865"/>
        <dbReference type="ChEBI" id="CHEBI:57957"/>
        <dbReference type="ChEBI" id="CHEBI:78847"/>
        <dbReference type="EC" id="3.6.1.54"/>
    </reaction>
</comment>
<evidence type="ECO:0000256" key="10">
    <source>
        <dbReference type="HAMAP-Rule" id="MF_00575"/>
    </source>
</evidence>
<dbReference type="NCBIfam" id="NF003743">
    <property type="entry name" value="PRK05340.1"/>
    <property type="match status" value="1"/>
</dbReference>
<evidence type="ECO:0000259" key="11">
    <source>
        <dbReference type="Pfam" id="PF00149"/>
    </source>
</evidence>
<evidence type="ECO:0000256" key="9">
    <source>
        <dbReference type="ARBA" id="ARBA00023211"/>
    </source>
</evidence>
<dbReference type="PANTHER" id="PTHR34990:SF1">
    <property type="entry name" value="UDP-2,3-DIACYLGLUCOSAMINE HYDROLASE"/>
    <property type="match status" value="1"/>
</dbReference>
<evidence type="ECO:0000256" key="8">
    <source>
        <dbReference type="ARBA" id="ARBA00023136"/>
    </source>
</evidence>
<comment type="similarity">
    <text evidence="10">Belongs to the LpxH family.</text>
</comment>
<comment type="pathway">
    <text evidence="10">Glycolipid biosynthesis; lipid IV(A) biosynthesis; lipid IV(A) from (3R)-3-hydroxytetradecanoyl-[acyl-carrier-protein] and UDP-N-acetyl-alpha-D-glucosamine: step 4/6.</text>
</comment>
<feature type="domain" description="Calcineurin-like phosphoesterase" evidence="11">
    <location>
        <begin position="1"/>
        <end position="201"/>
    </location>
</feature>
<feature type="binding site" evidence="10">
    <location>
        <position position="41"/>
    </location>
    <ligand>
        <name>Mn(2+)</name>
        <dbReference type="ChEBI" id="CHEBI:29035"/>
        <label>2</label>
    </ligand>
</feature>
<proteinExistence type="inferred from homology"/>
<reference evidence="12" key="1">
    <citation type="submission" date="2022-05" db="EMBL/GenBank/DDBJ databases">
        <title>Impact of host demography and evolutionary history on endosymbiont molecular evolution: a test in carpenter ants (Genus Camponotus) and their Blochmannia endosymbionts.</title>
        <authorList>
            <person name="Manthey J.D."/>
            <person name="Giron J.C."/>
            <person name="Hruska J.P."/>
        </authorList>
    </citation>
    <scope>NUCLEOTIDE SEQUENCE</scope>
    <source>
        <strain evidence="12">C-006</strain>
    </source>
</reference>
<dbReference type="Pfam" id="PF00149">
    <property type="entry name" value="Metallophos"/>
    <property type="match status" value="1"/>
</dbReference>
<feature type="binding site" evidence="10">
    <location>
        <begin position="78"/>
        <end position="79"/>
    </location>
    <ligand>
        <name>substrate</name>
    </ligand>
</feature>
<dbReference type="InterPro" id="IPR004843">
    <property type="entry name" value="Calcineurin-like_PHP"/>
</dbReference>
<keyword evidence="6 10" id="KW-0378">Hydrolase</keyword>
<dbReference type="GO" id="GO:0016787">
    <property type="term" value="F:hydrolase activity"/>
    <property type="evidence" value="ECO:0007669"/>
    <property type="project" value="UniProtKB-KW"/>
</dbReference>
<dbReference type="EMBL" id="CP097762">
    <property type="protein sequence ID" value="URJ25364.1"/>
    <property type="molecule type" value="Genomic_DNA"/>
</dbReference>
<dbReference type="InterPro" id="IPR043461">
    <property type="entry name" value="LpxH-like"/>
</dbReference>
<dbReference type="SUPFAM" id="SSF56300">
    <property type="entry name" value="Metallo-dependent phosphatases"/>
    <property type="match status" value="1"/>
</dbReference>
<name>A0ABY4STS0_9ENTR</name>
<dbReference type="NCBIfam" id="TIGR01854">
    <property type="entry name" value="lipid_A_lpxH"/>
    <property type="match status" value="1"/>
</dbReference>
<evidence type="ECO:0000256" key="6">
    <source>
        <dbReference type="ARBA" id="ARBA00022801"/>
    </source>
</evidence>
<dbReference type="RefSeq" id="WP_250223495.1">
    <property type="nucleotide sequence ID" value="NZ_CP097762.1"/>
</dbReference>
<evidence type="ECO:0000256" key="3">
    <source>
        <dbReference type="ARBA" id="ARBA00022519"/>
    </source>
</evidence>
<dbReference type="HAMAP" id="MF_00575">
    <property type="entry name" value="LpxH"/>
    <property type="match status" value="1"/>
</dbReference>
<comment type="caution">
    <text evidence="10">Lacks conserved residue(s) required for the propagation of feature annotation.</text>
</comment>
<gene>
    <name evidence="10" type="primary">lpxH</name>
    <name evidence="12" type="ORF">M9405_01415</name>
</gene>
<feature type="binding site" evidence="10">
    <location>
        <position position="114"/>
    </location>
    <ligand>
        <name>Mn(2+)</name>
        <dbReference type="ChEBI" id="CHEBI:29035"/>
        <label>2</label>
    </ligand>
</feature>
<evidence type="ECO:0000256" key="5">
    <source>
        <dbReference type="ARBA" id="ARBA00022723"/>
    </source>
</evidence>
<feature type="binding site" evidence="10">
    <location>
        <position position="122"/>
    </location>
    <ligand>
        <name>substrate</name>
    </ligand>
</feature>
<comment type="subcellular location">
    <subcellularLocation>
        <location evidence="10">Cell inner membrane</location>
        <topology evidence="10">Peripheral membrane protein</topology>
        <orientation evidence="10">Cytoplasmic side</orientation>
    </subcellularLocation>
</comment>
<keyword evidence="8 10" id="KW-0472">Membrane</keyword>
<feature type="binding site" evidence="10">
    <location>
        <position position="10"/>
    </location>
    <ligand>
        <name>Mn(2+)</name>
        <dbReference type="ChEBI" id="CHEBI:29035"/>
        <label>1</label>
    </ligand>
</feature>
<feature type="binding site" evidence="10">
    <location>
        <position position="8"/>
    </location>
    <ligand>
        <name>Mn(2+)</name>
        <dbReference type="ChEBI" id="CHEBI:29035"/>
        <label>1</label>
    </ligand>
</feature>
<protein>
    <recommendedName>
        <fullName evidence="10">UDP-2,3-diacylglucosamine hydrolase</fullName>
        <ecNumber evidence="10">3.6.1.54</ecNumber>
    </recommendedName>
    <alternativeName>
        <fullName evidence="10">UDP-2,3-diacylglucosamine diphosphatase</fullName>
    </alternativeName>
</protein>
<evidence type="ECO:0000313" key="13">
    <source>
        <dbReference type="Proteomes" id="UP001056834"/>
    </source>
</evidence>
<feature type="binding site" evidence="10">
    <location>
        <position position="41"/>
    </location>
    <ligand>
        <name>Mn(2+)</name>
        <dbReference type="ChEBI" id="CHEBI:29035"/>
        <label>1</label>
    </ligand>
</feature>
<dbReference type="EC" id="3.6.1.54" evidence="10"/>